<dbReference type="AlphaFoldDB" id="A0A1L7CH21"/>
<dbReference type="Pfam" id="PF08840">
    <property type="entry name" value="BAAT_C"/>
    <property type="match status" value="1"/>
</dbReference>
<comment type="similarity">
    <text evidence="1">Belongs to the C/M/P thioester hydrolase family.</text>
</comment>
<feature type="domain" description="BAAT/Acyl-CoA thioester hydrolase C-terminal" evidence="4">
    <location>
        <begin position="211"/>
        <end position="423"/>
    </location>
</feature>
<dbReference type="STRING" id="1431546.CAQU_08830"/>
<evidence type="ECO:0000313" key="5">
    <source>
        <dbReference type="EMBL" id="APT85160.1"/>
    </source>
</evidence>
<evidence type="ECO:0000259" key="4">
    <source>
        <dbReference type="Pfam" id="PF08840"/>
    </source>
</evidence>
<dbReference type="GO" id="GO:0006637">
    <property type="term" value="P:acyl-CoA metabolic process"/>
    <property type="evidence" value="ECO:0007669"/>
    <property type="project" value="InterPro"/>
</dbReference>
<evidence type="ECO:0000313" key="6">
    <source>
        <dbReference type="Proteomes" id="UP000185478"/>
    </source>
</evidence>
<organism evidence="5 6">
    <name type="scientific">Corynebacterium aquilae DSM 44791</name>
    <dbReference type="NCBI Taxonomy" id="1431546"/>
    <lineage>
        <taxon>Bacteria</taxon>
        <taxon>Bacillati</taxon>
        <taxon>Actinomycetota</taxon>
        <taxon>Actinomycetes</taxon>
        <taxon>Mycobacteriales</taxon>
        <taxon>Corynebacteriaceae</taxon>
        <taxon>Corynebacterium</taxon>
    </lineage>
</organism>
<reference evidence="5 6" key="1">
    <citation type="submission" date="2014-08" db="EMBL/GenBank/DDBJ databases">
        <title>Complete genome sequence of Corynebacterium aquilae S-613T(T) (=DSM 44791(T)), isolated from the choana of a healthy golden eagle.</title>
        <authorList>
            <person name="Ruckert C."/>
            <person name="Albersmeier A."/>
            <person name="Winkler A."/>
            <person name="Kalinowski J."/>
        </authorList>
    </citation>
    <scope>NUCLEOTIDE SEQUENCE [LARGE SCALE GENOMIC DNA]</scope>
    <source>
        <strain evidence="5 6">S-613</strain>
    </source>
</reference>
<evidence type="ECO:0000256" key="2">
    <source>
        <dbReference type="SAM" id="MobiDB-lite"/>
    </source>
</evidence>
<feature type="region of interest" description="Disordered" evidence="2">
    <location>
        <begin position="239"/>
        <end position="267"/>
    </location>
</feature>
<dbReference type="Gene3D" id="2.60.40.2240">
    <property type="entry name" value="Acyl-CoA thioester hydrolase/BAAT N-terminal domain"/>
    <property type="match status" value="1"/>
</dbReference>
<dbReference type="InterPro" id="IPR029058">
    <property type="entry name" value="AB_hydrolase_fold"/>
</dbReference>
<feature type="domain" description="Acyl-CoA thioester hydrolase/bile acid-CoA amino acid N-acetyltransferase" evidence="3">
    <location>
        <begin position="15"/>
        <end position="119"/>
    </location>
</feature>
<dbReference type="SUPFAM" id="SSF53474">
    <property type="entry name" value="alpha/beta-Hydrolases"/>
    <property type="match status" value="1"/>
</dbReference>
<dbReference type="InterPro" id="IPR006862">
    <property type="entry name" value="Thio_Ohase/aa_AcTrfase"/>
</dbReference>
<dbReference type="EMBL" id="CP009245">
    <property type="protein sequence ID" value="APT85160.1"/>
    <property type="molecule type" value="Genomic_DNA"/>
</dbReference>
<name>A0A1L7CH21_9CORY</name>
<dbReference type="Pfam" id="PF04775">
    <property type="entry name" value="Bile_Hydr_Trans"/>
    <property type="match status" value="1"/>
</dbReference>
<sequence length="441" mass="46671">MNMYLEVPPLSPINSPFEIIVGDAEPGTTVRIAVATTDHAGQTFTGEHDFTVGADGTVSTTHTLPLSAEWTPPSAAGILWTMTGDGNEFTLRDTTPITFTVTVRTSGQPGLQAKAQRHFPRGIHALDNAPASLGGGTVYLPDGDAKHPAVLLIGDATGTACNAAAAELAGEGFVAIAANWVPADNTPRNLSNISKHLRGLTRLPGIDTTLPLGIIGVGRGAELALMIASTLNHTGPVVAHSPSDVRTQQPSRKGSHPTWIADDDQPETQPHFDTTALTAPGIKDAGSDWRAFIQPALKGKPWQLGEYYHSARAHDDVTAARIKVENISCPLLLTAGDEDPVWHSHSSQDRIVEKLRGLNDNVFAVDYHNAGYGVGYPMTFTGIPHTKTASLYGHRVLVGGTPAGRGKAAISSRTNTLSFLRSAFDALREPTPTPTNPHSTD</sequence>
<evidence type="ECO:0000256" key="1">
    <source>
        <dbReference type="ARBA" id="ARBA00006538"/>
    </source>
</evidence>
<dbReference type="PANTHER" id="PTHR10824:SF36">
    <property type="entry name" value="ACYL-COA THIOESTERASE 17-RELATED"/>
    <property type="match status" value="1"/>
</dbReference>
<dbReference type="InterPro" id="IPR042490">
    <property type="entry name" value="Thio_Ohase/BAAT_N"/>
</dbReference>
<accession>A0A1L7CH21</accession>
<dbReference type="KEGG" id="caqu:CAQU_08830"/>
<gene>
    <name evidence="5" type="ORF">CAQU_08830</name>
</gene>
<evidence type="ECO:0008006" key="7">
    <source>
        <dbReference type="Google" id="ProtNLM"/>
    </source>
</evidence>
<dbReference type="Proteomes" id="UP000185478">
    <property type="component" value="Chromosome"/>
</dbReference>
<dbReference type="PANTHER" id="PTHR10824">
    <property type="entry name" value="ACYL-COENZYME A THIOESTERASE-RELATED"/>
    <property type="match status" value="1"/>
</dbReference>
<dbReference type="InterPro" id="IPR014940">
    <property type="entry name" value="BAAT_C"/>
</dbReference>
<protein>
    <recommendedName>
        <fullName evidence="7">BAAT/Acyl-CoA thioester hydrolase C-terminal domain-containing protein</fullName>
    </recommendedName>
</protein>
<dbReference type="GO" id="GO:0047617">
    <property type="term" value="F:fatty acyl-CoA hydrolase activity"/>
    <property type="evidence" value="ECO:0007669"/>
    <property type="project" value="TreeGrafter"/>
</dbReference>
<dbReference type="Gene3D" id="3.40.50.1820">
    <property type="entry name" value="alpha/beta hydrolase"/>
    <property type="match status" value="1"/>
</dbReference>
<dbReference type="PIRSF" id="PIRSF016521">
    <property type="entry name" value="Acyl-CoA_hydro"/>
    <property type="match status" value="1"/>
</dbReference>
<keyword evidence="6" id="KW-1185">Reference proteome</keyword>
<evidence type="ECO:0000259" key="3">
    <source>
        <dbReference type="Pfam" id="PF04775"/>
    </source>
</evidence>
<proteinExistence type="inferred from homology"/>
<dbReference type="GO" id="GO:0006631">
    <property type="term" value="P:fatty acid metabolic process"/>
    <property type="evidence" value="ECO:0007669"/>
    <property type="project" value="TreeGrafter"/>
</dbReference>
<dbReference type="InterPro" id="IPR016662">
    <property type="entry name" value="Acyl-CoA_thioEstase_long-chain"/>
</dbReference>